<dbReference type="PANTHER" id="PTHR43968:SF14">
    <property type="entry name" value="GLUTATHIONE S-TRANSFERASE"/>
    <property type="match status" value="1"/>
</dbReference>
<dbReference type="PROSITE" id="PS50405">
    <property type="entry name" value="GST_CTER"/>
    <property type="match status" value="1"/>
</dbReference>
<keyword evidence="5" id="KW-1185">Reference proteome</keyword>
<dbReference type="SUPFAM" id="SSF52833">
    <property type="entry name" value="Thioredoxin-like"/>
    <property type="match status" value="1"/>
</dbReference>
<dbReference type="PROSITE" id="PS51354">
    <property type="entry name" value="GLUTAREDOXIN_2"/>
    <property type="match status" value="1"/>
</dbReference>
<reference evidence="4 5" key="1">
    <citation type="submission" date="2024-10" db="EMBL/GenBank/DDBJ databases">
        <title>Updated reference genomes for cyclostephanoid diatoms.</title>
        <authorList>
            <person name="Roberts W.R."/>
            <person name="Alverson A.J."/>
        </authorList>
    </citation>
    <scope>NUCLEOTIDE SEQUENCE [LARGE SCALE GENOMIC DNA]</scope>
    <source>
        <strain evidence="4 5">AJA276-08</strain>
    </source>
</reference>
<evidence type="ECO:0008006" key="6">
    <source>
        <dbReference type="Google" id="ProtNLM"/>
    </source>
</evidence>
<dbReference type="Proteomes" id="UP001530315">
    <property type="component" value="Unassembled WGS sequence"/>
</dbReference>
<dbReference type="SFLD" id="SFLDG00358">
    <property type="entry name" value="Main_(cytGST)"/>
    <property type="match status" value="1"/>
</dbReference>
<dbReference type="InterPro" id="IPR040079">
    <property type="entry name" value="Glutathione_S-Trfase"/>
</dbReference>
<comment type="caution">
    <text evidence="4">The sequence shown here is derived from an EMBL/GenBank/DDBJ whole genome shotgun (WGS) entry which is preliminary data.</text>
</comment>
<accession>A0ABD3Q416</accession>
<gene>
    <name evidence="4" type="ORF">ACHAW5_003735</name>
</gene>
<feature type="region of interest" description="Disordered" evidence="1">
    <location>
        <begin position="19"/>
        <end position="38"/>
    </location>
</feature>
<evidence type="ECO:0000259" key="3">
    <source>
        <dbReference type="PROSITE" id="PS50405"/>
    </source>
</evidence>
<dbReference type="InterPro" id="IPR036249">
    <property type="entry name" value="Thioredoxin-like_sf"/>
</dbReference>
<dbReference type="PANTHER" id="PTHR43968">
    <property type="match status" value="1"/>
</dbReference>
<dbReference type="EMBL" id="JALLAZ020000455">
    <property type="protein sequence ID" value="KAL3794726.1"/>
    <property type="molecule type" value="Genomic_DNA"/>
</dbReference>
<evidence type="ECO:0000313" key="4">
    <source>
        <dbReference type="EMBL" id="KAL3794726.1"/>
    </source>
</evidence>
<evidence type="ECO:0000256" key="1">
    <source>
        <dbReference type="SAM" id="MobiDB-lite"/>
    </source>
</evidence>
<dbReference type="InterPro" id="IPR004045">
    <property type="entry name" value="Glutathione_S-Trfase_N"/>
</dbReference>
<dbReference type="Gene3D" id="1.20.1050.10">
    <property type="match status" value="1"/>
</dbReference>
<dbReference type="Pfam" id="PF13409">
    <property type="entry name" value="GST_N_2"/>
    <property type="match status" value="1"/>
</dbReference>
<feature type="domain" description="GST C-terminal" evidence="3">
    <location>
        <begin position="238"/>
        <end position="370"/>
    </location>
</feature>
<dbReference type="InterPro" id="IPR010987">
    <property type="entry name" value="Glutathione-S-Trfase_C-like"/>
</dbReference>
<proteinExistence type="predicted"/>
<organism evidence="4 5">
    <name type="scientific">Stephanodiscus triporus</name>
    <dbReference type="NCBI Taxonomy" id="2934178"/>
    <lineage>
        <taxon>Eukaryota</taxon>
        <taxon>Sar</taxon>
        <taxon>Stramenopiles</taxon>
        <taxon>Ochrophyta</taxon>
        <taxon>Bacillariophyta</taxon>
        <taxon>Coscinodiscophyceae</taxon>
        <taxon>Thalassiosirophycidae</taxon>
        <taxon>Stephanodiscales</taxon>
        <taxon>Stephanodiscaceae</taxon>
        <taxon>Stephanodiscus</taxon>
    </lineage>
</organism>
<dbReference type="PROSITE" id="PS50404">
    <property type="entry name" value="GST_NTER"/>
    <property type="match status" value="1"/>
</dbReference>
<dbReference type="Gene3D" id="3.40.30.10">
    <property type="entry name" value="Glutaredoxin"/>
    <property type="match status" value="1"/>
</dbReference>
<evidence type="ECO:0000313" key="5">
    <source>
        <dbReference type="Proteomes" id="UP001530315"/>
    </source>
</evidence>
<evidence type="ECO:0000259" key="2">
    <source>
        <dbReference type="PROSITE" id="PS50404"/>
    </source>
</evidence>
<dbReference type="AlphaFoldDB" id="A0ABD3Q416"/>
<sequence length="531" mass="59169">MRLPPYCCVLLIRLFDSSSSFPSSPPSAGRPSASAVPSSPMTSSSSSVIYALNPLKSLLFGNVASSISNIQQQGITNLPPDRIAELHVLTTRVLSSHNVGSWDDIRSTLRAKQTPDEQNFRNNLIKGYGKPSPLHKLRLFDESNDEKDVRVTLFRDSASWCPYCQKVWMTLEFKRVPYRVEKVNMRCYGDKPASFLRMQPSGNIPVAIIDGVTYNQSNDIIYALEEAFPEHEQLVPNDPKERTKAQELLQLERTLFSAWMSWLTSGDSPNRRLRNYFISVLNEVDSELSATNGGFFLGEKASVVDFMFAPFLERMCASMLYFKGFQIRVSPGEKSNFPAVNRWFDAMETLDSYQLTKSDYYTHCWDLPPQLGGCVPEAGSEPFQNAINGMLPGSWRLPLSPNNGGLEPDWAWAGNEDAAKREAVERVSANYEAIVAFASRGGGKAGFPRYGAPLADPNAISNKSIQPFVDASMRIIAEKLMDGDQKESKAEEAMKALVSLLMKEGGKDVVDDVALSLAYLRDRRHGNCEHI</sequence>
<dbReference type="SFLD" id="SFLDS00019">
    <property type="entry name" value="Glutathione_Transferase_(cytos"/>
    <property type="match status" value="1"/>
</dbReference>
<dbReference type="Pfam" id="PF13410">
    <property type="entry name" value="GST_C_2"/>
    <property type="match status" value="1"/>
</dbReference>
<dbReference type="SUPFAM" id="SSF47616">
    <property type="entry name" value="GST C-terminal domain-like"/>
    <property type="match status" value="1"/>
</dbReference>
<protein>
    <recommendedName>
        <fullName evidence="6">Glutathione S-transferase</fullName>
    </recommendedName>
</protein>
<dbReference type="InterPro" id="IPR036282">
    <property type="entry name" value="Glutathione-S-Trfase_C_sf"/>
</dbReference>
<dbReference type="CDD" id="cd00570">
    <property type="entry name" value="GST_N_family"/>
    <property type="match status" value="1"/>
</dbReference>
<name>A0ABD3Q416_9STRA</name>
<feature type="domain" description="GST N-terminal" evidence="2">
    <location>
        <begin position="151"/>
        <end position="232"/>
    </location>
</feature>
<dbReference type="InterPro" id="IPR050983">
    <property type="entry name" value="GST_Omega/HSP26"/>
</dbReference>